<proteinExistence type="predicted"/>
<dbReference type="Gene3D" id="3.30.1360.170">
    <property type="match status" value="1"/>
</dbReference>
<dbReference type="EMBL" id="QVEZ01000002">
    <property type="protein sequence ID" value="RGC06605.1"/>
    <property type="molecule type" value="Genomic_DNA"/>
</dbReference>
<dbReference type="InterPro" id="IPR003669">
    <property type="entry name" value="Thymidylate_synthase_ThyX"/>
</dbReference>
<dbReference type="GO" id="GO:0050660">
    <property type="term" value="F:flavin adenine dinucleotide binding"/>
    <property type="evidence" value="ECO:0007669"/>
    <property type="project" value="UniProtKB-UniRule"/>
</dbReference>
<evidence type="ECO:0000313" key="2">
    <source>
        <dbReference type="EMBL" id="RGC06605.1"/>
    </source>
</evidence>
<accession>A0A3E2V7T8</accession>
<dbReference type="SUPFAM" id="SSF69796">
    <property type="entry name" value="Thymidylate synthase-complementing protein Thy1"/>
    <property type="match status" value="1"/>
</dbReference>
<evidence type="ECO:0000313" key="3">
    <source>
        <dbReference type="Proteomes" id="UP000261079"/>
    </source>
</evidence>
<evidence type="ECO:0000256" key="1">
    <source>
        <dbReference type="NCBIfam" id="TIGR02170"/>
    </source>
</evidence>
<dbReference type="PROSITE" id="PS51331">
    <property type="entry name" value="THYX"/>
    <property type="match status" value="1"/>
</dbReference>
<organism evidence="2 3">
    <name type="scientific">Faecalibacterium prausnitzii</name>
    <dbReference type="NCBI Taxonomy" id="853"/>
    <lineage>
        <taxon>Bacteria</taxon>
        <taxon>Bacillati</taxon>
        <taxon>Bacillota</taxon>
        <taxon>Clostridia</taxon>
        <taxon>Eubacteriales</taxon>
        <taxon>Oscillospiraceae</taxon>
        <taxon>Faecalibacterium</taxon>
    </lineage>
</organism>
<dbReference type="InterPro" id="IPR036098">
    <property type="entry name" value="Thymidylate_synthase_ThyX_sf"/>
</dbReference>
<dbReference type="GO" id="GO:0032259">
    <property type="term" value="P:methylation"/>
    <property type="evidence" value="ECO:0007669"/>
    <property type="project" value="UniProtKB-KW"/>
</dbReference>
<dbReference type="GO" id="GO:0070402">
    <property type="term" value="F:NADPH binding"/>
    <property type="evidence" value="ECO:0007669"/>
    <property type="project" value="TreeGrafter"/>
</dbReference>
<dbReference type="GO" id="GO:0004799">
    <property type="term" value="F:thymidylate synthase activity"/>
    <property type="evidence" value="ECO:0007669"/>
    <property type="project" value="TreeGrafter"/>
</dbReference>
<sequence length="236" mass="27065">MKIVEPKYEILTDISEGGIKELQQIERVARVCYKSEDKITPDGESAKKLVGFLVKQGHEAMLEHSQLSVLFTCDRGVANELVRHRIASFAQESTRYCNYSKEKFGGELSFIRPFYIDVTDADKNGEITDNTPGSLWVDSCECAEIIYKDMIALGMRPEQARCVLPLCLKTEIVVTANYREWRNIFKLRTPVAAHPQMRELMCPLLMELQKKIPVVFDDIYTYWPADDQTRKGSMVK</sequence>
<comment type="caution">
    <text evidence="2">The sequence shown here is derived from an EMBL/GenBank/DDBJ whole genome shotgun (WGS) entry which is preliminary data.</text>
</comment>
<dbReference type="GO" id="GO:0050797">
    <property type="term" value="F:thymidylate synthase (FAD) activity"/>
    <property type="evidence" value="ECO:0007669"/>
    <property type="project" value="UniProtKB-UniRule"/>
</dbReference>
<name>A0A3E2V7T8_9FIRM</name>
<reference evidence="2 3" key="1">
    <citation type="submission" date="2018-08" db="EMBL/GenBank/DDBJ databases">
        <title>A genome reference for cultivated species of the human gut microbiota.</title>
        <authorList>
            <person name="Zou Y."/>
            <person name="Xue W."/>
            <person name="Luo G."/>
        </authorList>
    </citation>
    <scope>NUCLEOTIDE SEQUENCE [LARGE SCALE GENOMIC DNA]</scope>
    <source>
        <strain evidence="2 3">AM42-11AC</strain>
    </source>
</reference>
<dbReference type="NCBIfam" id="TIGR02170">
    <property type="entry name" value="thyX"/>
    <property type="match status" value="1"/>
</dbReference>
<dbReference type="GO" id="GO:0006231">
    <property type="term" value="P:dTMP biosynthetic process"/>
    <property type="evidence" value="ECO:0007669"/>
    <property type="project" value="UniProtKB-UniRule"/>
</dbReference>
<dbReference type="RefSeq" id="WP_117535350.1">
    <property type="nucleotide sequence ID" value="NZ_QVEZ01000002.1"/>
</dbReference>
<dbReference type="AlphaFoldDB" id="A0A3E2V7T8"/>
<gene>
    <name evidence="2" type="primary">thyX</name>
    <name evidence="2" type="ORF">DW905_04870</name>
</gene>
<dbReference type="PANTHER" id="PTHR34934">
    <property type="entry name" value="FLAVIN-DEPENDENT THYMIDYLATE SYNTHASE"/>
    <property type="match status" value="1"/>
</dbReference>
<dbReference type="EC" id="2.1.1.148" evidence="1"/>
<protein>
    <recommendedName>
        <fullName evidence="1">FAD-dependent thymidylate synthase</fullName>
        <ecNumber evidence="1">2.1.1.148</ecNumber>
    </recommendedName>
</protein>
<dbReference type="Pfam" id="PF02511">
    <property type="entry name" value="Thy1"/>
    <property type="match status" value="1"/>
</dbReference>
<keyword evidence="2" id="KW-0808">Transferase</keyword>
<dbReference type="CDD" id="cd20175">
    <property type="entry name" value="ThyX"/>
    <property type="match status" value="1"/>
</dbReference>
<dbReference type="Proteomes" id="UP000261079">
    <property type="component" value="Unassembled WGS sequence"/>
</dbReference>
<keyword evidence="2" id="KW-0489">Methyltransferase</keyword>
<dbReference type="PANTHER" id="PTHR34934:SF1">
    <property type="entry name" value="FLAVIN-DEPENDENT THYMIDYLATE SYNTHASE"/>
    <property type="match status" value="1"/>
</dbReference>